<protein>
    <submittedName>
        <fullName evidence="1">Uncharacterized protein</fullName>
    </submittedName>
</protein>
<dbReference type="Gene3D" id="3.40.50.300">
    <property type="entry name" value="P-loop containing nucleotide triphosphate hydrolases"/>
    <property type="match status" value="1"/>
</dbReference>
<feature type="non-terminal residue" evidence="1">
    <location>
        <position position="135"/>
    </location>
</feature>
<dbReference type="EMBL" id="ML978454">
    <property type="protein sequence ID" value="KAF2022749.1"/>
    <property type="molecule type" value="Genomic_DNA"/>
</dbReference>
<organism evidence="1 2">
    <name type="scientific">Setomelanomma holmii</name>
    <dbReference type="NCBI Taxonomy" id="210430"/>
    <lineage>
        <taxon>Eukaryota</taxon>
        <taxon>Fungi</taxon>
        <taxon>Dikarya</taxon>
        <taxon>Ascomycota</taxon>
        <taxon>Pezizomycotina</taxon>
        <taxon>Dothideomycetes</taxon>
        <taxon>Pleosporomycetidae</taxon>
        <taxon>Pleosporales</taxon>
        <taxon>Pleosporineae</taxon>
        <taxon>Phaeosphaeriaceae</taxon>
        <taxon>Setomelanomma</taxon>
    </lineage>
</organism>
<dbReference type="Proteomes" id="UP000799777">
    <property type="component" value="Unassembled WGS sequence"/>
</dbReference>
<sequence length="135" mass="15593">QLAIEHAYRAHKQSPKTWVFWVHASNAERFEQSYRNIAGCIKIAGRQDPQANIFKLVHNWLRDCKHQWLVILDNVDDACFLLDCPATNSTTARKPLREYLPHCERSSILVTVQNNEAALKLVKRRDIVTVGPMDQ</sequence>
<dbReference type="AlphaFoldDB" id="A0A9P4GW12"/>
<accession>A0A9P4GW12</accession>
<feature type="non-terminal residue" evidence="1">
    <location>
        <position position="1"/>
    </location>
</feature>
<dbReference type="InterPro" id="IPR027417">
    <property type="entry name" value="P-loop_NTPase"/>
</dbReference>
<keyword evidence="2" id="KW-1185">Reference proteome</keyword>
<evidence type="ECO:0000313" key="1">
    <source>
        <dbReference type="EMBL" id="KAF2022749.1"/>
    </source>
</evidence>
<dbReference type="OrthoDB" id="20872at2759"/>
<proteinExistence type="predicted"/>
<reference evidence="1" key="1">
    <citation type="journal article" date="2020" name="Stud. Mycol.">
        <title>101 Dothideomycetes genomes: a test case for predicting lifestyles and emergence of pathogens.</title>
        <authorList>
            <person name="Haridas S."/>
            <person name="Albert R."/>
            <person name="Binder M."/>
            <person name="Bloem J."/>
            <person name="Labutti K."/>
            <person name="Salamov A."/>
            <person name="Andreopoulos B."/>
            <person name="Baker S."/>
            <person name="Barry K."/>
            <person name="Bills G."/>
            <person name="Bluhm B."/>
            <person name="Cannon C."/>
            <person name="Castanera R."/>
            <person name="Culley D."/>
            <person name="Daum C."/>
            <person name="Ezra D."/>
            <person name="Gonzalez J."/>
            <person name="Henrissat B."/>
            <person name="Kuo A."/>
            <person name="Liang C."/>
            <person name="Lipzen A."/>
            <person name="Lutzoni F."/>
            <person name="Magnuson J."/>
            <person name="Mondo S."/>
            <person name="Nolan M."/>
            <person name="Ohm R."/>
            <person name="Pangilinan J."/>
            <person name="Park H.-J."/>
            <person name="Ramirez L."/>
            <person name="Alfaro M."/>
            <person name="Sun H."/>
            <person name="Tritt A."/>
            <person name="Yoshinaga Y."/>
            <person name="Zwiers L.-H."/>
            <person name="Turgeon B."/>
            <person name="Goodwin S."/>
            <person name="Spatafora J."/>
            <person name="Crous P."/>
            <person name="Grigoriev I."/>
        </authorList>
    </citation>
    <scope>NUCLEOTIDE SEQUENCE</scope>
    <source>
        <strain evidence="1">CBS 110217</strain>
    </source>
</reference>
<gene>
    <name evidence="1" type="ORF">EK21DRAFT_40356</name>
</gene>
<evidence type="ECO:0000313" key="2">
    <source>
        <dbReference type="Proteomes" id="UP000799777"/>
    </source>
</evidence>
<name>A0A9P4GW12_9PLEO</name>
<comment type="caution">
    <text evidence="1">The sequence shown here is derived from an EMBL/GenBank/DDBJ whole genome shotgun (WGS) entry which is preliminary data.</text>
</comment>